<keyword evidence="3" id="KW-0862">Zinc</keyword>
<dbReference type="SMART" id="SM00291">
    <property type="entry name" value="ZnF_ZZ"/>
    <property type="match status" value="6"/>
</dbReference>
<dbReference type="InterPro" id="IPR043145">
    <property type="entry name" value="Znf_ZZ_sf"/>
</dbReference>
<dbReference type="PANTHER" id="PTHR24202:SF4">
    <property type="entry name" value="E3 UBIQUITIN-PROTEIN LIGASE MIB2-RELATED"/>
    <property type="match status" value="1"/>
</dbReference>
<feature type="domain" description="ZZ-type" evidence="5">
    <location>
        <begin position="158"/>
        <end position="210"/>
    </location>
</feature>
<dbReference type="EMBL" id="JARKHS020031354">
    <property type="protein sequence ID" value="KAK8761287.1"/>
    <property type="molecule type" value="Genomic_DNA"/>
</dbReference>
<organism evidence="6 7">
    <name type="scientific">Amblyomma americanum</name>
    <name type="common">Lone star tick</name>
    <dbReference type="NCBI Taxonomy" id="6943"/>
    <lineage>
        <taxon>Eukaryota</taxon>
        <taxon>Metazoa</taxon>
        <taxon>Ecdysozoa</taxon>
        <taxon>Arthropoda</taxon>
        <taxon>Chelicerata</taxon>
        <taxon>Arachnida</taxon>
        <taxon>Acari</taxon>
        <taxon>Parasitiformes</taxon>
        <taxon>Ixodida</taxon>
        <taxon>Ixodoidea</taxon>
        <taxon>Ixodidae</taxon>
        <taxon>Amblyomminae</taxon>
        <taxon>Amblyomma</taxon>
    </lineage>
</organism>
<comment type="caution">
    <text evidence="6">The sequence shown here is derived from an EMBL/GenBank/DDBJ whole genome shotgun (WGS) entry which is preliminary data.</text>
</comment>
<dbReference type="Gene3D" id="3.30.60.90">
    <property type="match status" value="6"/>
</dbReference>
<dbReference type="GO" id="GO:0008270">
    <property type="term" value="F:zinc ion binding"/>
    <property type="evidence" value="ECO:0007669"/>
    <property type="project" value="UniProtKB-KW"/>
</dbReference>
<dbReference type="GO" id="GO:0016567">
    <property type="term" value="P:protein ubiquitination"/>
    <property type="evidence" value="ECO:0007669"/>
    <property type="project" value="TreeGrafter"/>
</dbReference>
<dbReference type="PROSITE" id="PS50135">
    <property type="entry name" value="ZF_ZZ_2"/>
    <property type="match status" value="6"/>
</dbReference>
<dbReference type="PANTHER" id="PTHR24202">
    <property type="entry name" value="E3 UBIQUITIN-PROTEIN LIGASE MIB2"/>
    <property type="match status" value="1"/>
</dbReference>
<accession>A0AAQ4DFP7</accession>
<feature type="domain" description="ZZ-type" evidence="5">
    <location>
        <begin position="235"/>
        <end position="287"/>
    </location>
</feature>
<evidence type="ECO:0000256" key="1">
    <source>
        <dbReference type="ARBA" id="ARBA00022723"/>
    </source>
</evidence>
<evidence type="ECO:0000256" key="4">
    <source>
        <dbReference type="PROSITE-ProRule" id="PRU00228"/>
    </source>
</evidence>
<sequence length="450" mass="50044">MFQGIYCDSCDQRPISGTRWKCALCVDYDLCTSCYVGGKHNLDHMFLRVDVPGGIAKMVAPRKHPAMLPAEGVRENAVKFLGITCDACKQPNIAGTRWKCALCVDYDLCTTCYKGGEHDLDHTFLRVNVPGATAVRVAPRKRSGSIPVEPIFDEGAIFPGVNCDGCNERGIVGPRWKCTVCNDYDLCTACYMAKMHNFDHAFLRFEAPGRRGLKVSPRQQFFRAEDRATQEAIKFIGINCRGCGQRDILGKRWKCALCFDYDLCSACYSGDEHDLDHVFLRFDEPGDVGMTFGNVGCNECNELPIIGARWKCSACLDYGLCIACYLTGKHSPEHSFVRFDAPGVEGMKVASKQQSQKVPGYTFPEVTAAWLTTTFGSTFLANMGRLAVRRASSIKFGAVKCDSCGQQEFLGRRWKCAVCVNYDLCTNCHWAWKHCLDHAFLRIDEPGATA</sequence>
<keyword evidence="7" id="KW-1185">Reference proteome</keyword>
<dbReference type="AlphaFoldDB" id="A0AAQ4DFP7"/>
<evidence type="ECO:0000256" key="3">
    <source>
        <dbReference type="ARBA" id="ARBA00022833"/>
    </source>
</evidence>
<feature type="domain" description="ZZ-type" evidence="5">
    <location>
        <begin position="2"/>
        <end position="54"/>
    </location>
</feature>
<feature type="domain" description="ZZ-type" evidence="5">
    <location>
        <begin position="396"/>
        <end position="448"/>
    </location>
</feature>
<keyword evidence="1" id="KW-0479">Metal-binding</keyword>
<dbReference type="GO" id="GO:0005737">
    <property type="term" value="C:cytoplasm"/>
    <property type="evidence" value="ECO:0007669"/>
    <property type="project" value="TreeGrafter"/>
</dbReference>
<proteinExistence type="predicted"/>
<keyword evidence="2 4" id="KW-0863">Zinc-finger</keyword>
<name>A0AAQ4DFP7_AMBAM</name>
<dbReference type="PROSITE" id="PS01357">
    <property type="entry name" value="ZF_ZZ_1"/>
    <property type="match status" value="6"/>
</dbReference>
<dbReference type="Proteomes" id="UP001321473">
    <property type="component" value="Unassembled WGS sequence"/>
</dbReference>
<reference evidence="6 7" key="1">
    <citation type="journal article" date="2023" name="Arcadia Sci">
        <title>De novo assembly of a long-read Amblyomma americanum tick genome.</title>
        <authorList>
            <person name="Chou S."/>
            <person name="Poskanzer K.E."/>
            <person name="Rollins M."/>
            <person name="Thuy-Boun P.S."/>
        </authorList>
    </citation>
    <scope>NUCLEOTIDE SEQUENCE [LARGE SCALE GENOMIC DNA]</scope>
    <source>
        <strain evidence="6">F_SG_1</strain>
        <tissue evidence="6">Salivary glands</tissue>
    </source>
</reference>
<dbReference type="Pfam" id="PF00569">
    <property type="entry name" value="ZZ"/>
    <property type="match status" value="6"/>
</dbReference>
<evidence type="ECO:0000256" key="2">
    <source>
        <dbReference type="ARBA" id="ARBA00022771"/>
    </source>
</evidence>
<feature type="domain" description="ZZ-type" evidence="5">
    <location>
        <begin position="80"/>
        <end position="132"/>
    </location>
</feature>
<evidence type="ECO:0000313" key="6">
    <source>
        <dbReference type="EMBL" id="KAK8761287.1"/>
    </source>
</evidence>
<feature type="domain" description="ZZ-type" evidence="5">
    <location>
        <begin position="292"/>
        <end position="344"/>
    </location>
</feature>
<dbReference type="FunFam" id="3.30.60.90:FF:000004">
    <property type="entry name" value="Putative E3 ubiquitin-protein ligase MIB2"/>
    <property type="match status" value="1"/>
</dbReference>
<protein>
    <recommendedName>
        <fullName evidence="5">ZZ-type domain-containing protein</fullName>
    </recommendedName>
</protein>
<evidence type="ECO:0000313" key="7">
    <source>
        <dbReference type="Proteomes" id="UP001321473"/>
    </source>
</evidence>
<dbReference type="SUPFAM" id="SSF57850">
    <property type="entry name" value="RING/U-box"/>
    <property type="match status" value="6"/>
</dbReference>
<evidence type="ECO:0000259" key="5">
    <source>
        <dbReference type="PROSITE" id="PS50135"/>
    </source>
</evidence>
<dbReference type="InterPro" id="IPR000433">
    <property type="entry name" value="Znf_ZZ"/>
</dbReference>
<gene>
    <name evidence="6" type="ORF">V5799_027449</name>
</gene>